<evidence type="ECO:0000313" key="1">
    <source>
        <dbReference type="EMBL" id="QJB00427.1"/>
    </source>
</evidence>
<dbReference type="EMBL" id="MT143693">
    <property type="protein sequence ID" value="QJB00427.1"/>
    <property type="molecule type" value="Genomic_DNA"/>
</dbReference>
<protein>
    <submittedName>
        <fullName evidence="2">Uncharacterized protein</fullName>
    </submittedName>
</protein>
<accession>A0A6M3MBG9</accession>
<organism evidence="2">
    <name type="scientific">viral metagenome</name>
    <dbReference type="NCBI Taxonomy" id="1070528"/>
    <lineage>
        <taxon>unclassified sequences</taxon>
        <taxon>metagenomes</taxon>
        <taxon>organismal metagenomes</taxon>
    </lineage>
</organism>
<dbReference type="EMBL" id="MT143886">
    <property type="protein sequence ID" value="QJB04608.1"/>
    <property type="molecule type" value="Genomic_DNA"/>
</dbReference>
<evidence type="ECO:0000313" key="2">
    <source>
        <dbReference type="EMBL" id="QJB04608.1"/>
    </source>
</evidence>
<dbReference type="AlphaFoldDB" id="A0A6M3MBG9"/>
<proteinExistence type="predicted"/>
<reference evidence="2" key="1">
    <citation type="submission" date="2020-03" db="EMBL/GenBank/DDBJ databases">
        <title>The deep terrestrial virosphere.</title>
        <authorList>
            <person name="Holmfeldt K."/>
            <person name="Nilsson E."/>
            <person name="Simone D."/>
            <person name="Lopez-Fernandez M."/>
            <person name="Wu X."/>
            <person name="de Brujin I."/>
            <person name="Lundin D."/>
            <person name="Andersson A."/>
            <person name="Bertilsson S."/>
            <person name="Dopson M."/>
        </authorList>
    </citation>
    <scope>NUCLEOTIDE SEQUENCE</scope>
    <source>
        <strain evidence="1">MM171A00458</strain>
        <strain evidence="2">MM171B00229</strain>
    </source>
</reference>
<sequence length="71" mass="8467">MSEFENQVFEVVKQQPEKNPDGSIWFIRLGNINWTKKDILDKWSTNEQLRKDLVKILLSLNIHKLTRGKQE</sequence>
<name>A0A6M3MBG9_9ZZZZ</name>
<gene>
    <name evidence="1" type="ORF">MM171A00458_0011</name>
    <name evidence="2" type="ORF">MM171B00229_0024</name>
</gene>